<dbReference type="AlphaFoldDB" id="A0A7W6ZYV5"/>
<evidence type="ECO:0000313" key="1">
    <source>
        <dbReference type="EMBL" id="MBB4570685.1"/>
    </source>
</evidence>
<name>A0A7W6ZYV5_9HYPH</name>
<keyword evidence="2" id="KW-1185">Reference proteome</keyword>
<evidence type="ECO:0000313" key="2">
    <source>
        <dbReference type="Proteomes" id="UP000543836"/>
    </source>
</evidence>
<protein>
    <submittedName>
        <fullName evidence="1">Uncharacterized protein</fullName>
    </submittedName>
</protein>
<sequence length="49" mass="5120">MTGGAMEAFCADIDAAKKRHAGTGGNKLLILYLVFAATITTRYGKDISG</sequence>
<dbReference type="EMBL" id="JACIIG010000015">
    <property type="protein sequence ID" value="MBB4570685.1"/>
    <property type="molecule type" value="Genomic_DNA"/>
</dbReference>
<accession>A0A7W6ZYV5</accession>
<proteinExistence type="predicted"/>
<reference evidence="1 2" key="1">
    <citation type="submission" date="2020-08" db="EMBL/GenBank/DDBJ databases">
        <title>Genomic Encyclopedia of Type Strains, Phase IV (KMG-V): Genome sequencing to study the core and pangenomes of soil and plant-associated prokaryotes.</title>
        <authorList>
            <person name="Whitman W."/>
        </authorList>
    </citation>
    <scope>NUCLEOTIDE SEQUENCE [LARGE SCALE GENOMIC DNA]</scope>
    <source>
        <strain evidence="1 2">SEMIA 492</strain>
    </source>
</reference>
<dbReference type="Proteomes" id="UP000543836">
    <property type="component" value="Unassembled WGS sequence"/>
</dbReference>
<organism evidence="1 2">
    <name type="scientific">Rhizobium leucaenae</name>
    <dbReference type="NCBI Taxonomy" id="29450"/>
    <lineage>
        <taxon>Bacteria</taxon>
        <taxon>Pseudomonadati</taxon>
        <taxon>Pseudomonadota</taxon>
        <taxon>Alphaproteobacteria</taxon>
        <taxon>Hyphomicrobiales</taxon>
        <taxon>Rhizobiaceae</taxon>
        <taxon>Rhizobium/Agrobacterium group</taxon>
        <taxon>Rhizobium</taxon>
    </lineage>
</organism>
<gene>
    <name evidence="1" type="ORF">GGE60_004832</name>
</gene>
<comment type="caution">
    <text evidence="1">The sequence shown here is derived from an EMBL/GenBank/DDBJ whole genome shotgun (WGS) entry which is preliminary data.</text>
</comment>